<accession>A0A485M4E8</accession>
<sequence length="216" mass="23679">MKKTAYALIFSVFFLVSCSDSHNSSTALYSEQNPKPVALVGELVVLIEESTAPDSDSDGIPDDVETDILGTDPNHPDSDRDGLSDYQEIFASAVFGPYDFIPDEDRDGVIASLDQDDNGDGIHDGEGYDNDSDGIPNYLEMYGYVYDSGKCLPWDTFSLDRPYYKTDPNQRSSDQDPFDDLLEVSGLNMDVSVQTPGDYPMVPATPDISFDYSGTA</sequence>
<dbReference type="Pfam" id="PF03495">
    <property type="entry name" value="Binary_toxB"/>
    <property type="match status" value="1"/>
</dbReference>
<organism evidence="3">
    <name type="scientific">anaerobic digester metagenome</name>
    <dbReference type="NCBI Taxonomy" id="1263854"/>
    <lineage>
        <taxon>unclassified sequences</taxon>
        <taxon>metagenomes</taxon>
        <taxon>ecological metagenomes</taxon>
    </lineage>
</organism>
<feature type="compositionally biased region" description="Acidic residues" evidence="1">
    <location>
        <begin position="55"/>
        <end position="66"/>
    </location>
</feature>
<evidence type="ECO:0000259" key="2">
    <source>
        <dbReference type="Pfam" id="PF03495"/>
    </source>
</evidence>
<name>A0A485M4E8_9ZZZZ</name>
<dbReference type="Gene3D" id="3.90.182.10">
    <property type="entry name" value="Toxin - Anthrax Protective Antigen,domain 1"/>
    <property type="match status" value="1"/>
</dbReference>
<evidence type="ECO:0000313" key="3">
    <source>
        <dbReference type="EMBL" id="VFU18109.1"/>
    </source>
</evidence>
<feature type="region of interest" description="Disordered" evidence="1">
    <location>
        <begin position="50"/>
        <end position="83"/>
    </location>
</feature>
<dbReference type="EMBL" id="CAADRM010000144">
    <property type="protein sequence ID" value="VFU18109.1"/>
    <property type="molecule type" value="Genomic_DNA"/>
</dbReference>
<dbReference type="GO" id="GO:0005509">
    <property type="term" value="F:calcium ion binding"/>
    <property type="evidence" value="ECO:0007669"/>
    <property type="project" value="InterPro"/>
</dbReference>
<evidence type="ECO:0000256" key="1">
    <source>
        <dbReference type="SAM" id="MobiDB-lite"/>
    </source>
</evidence>
<dbReference type="SUPFAM" id="SSF103647">
    <property type="entry name" value="TSP type-3 repeat"/>
    <property type="match status" value="1"/>
</dbReference>
<dbReference type="InterPro" id="IPR028974">
    <property type="entry name" value="TSP_type-3_rpt"/>
</dbReference>
<feature type="compositionally biased region" description="Basic and acidic residues" evidence="1">
    <location>
        <begin position="74"/>
        <end position="83"/>
    </location>
</feature>
<dbReference type="AlphaFoldDB" id="A0A485M4E8"/>
<gene>
    <name evidence="3" type="ORF">SCFA_770009</name>
</gene>
<dbReference type="InterPro" id="IPR035088">
    <property type="entry name" value="PA_Ca-bd"/>
</dbReference>
<protein>
    <recommendedName>
        <fullName evidence="2">Protective antigen Ca-binding domain-containing protein</fullName>
    </recommendedName>
</protein>
<proteinExistence type="predicted"/>
<reference evidence="3" key="1">
    <citation type="submission" date="2019-03" db="EMBL/GenBank/DDBJ databases">
        <authorList>
            <person name="Hao L."/>
        </authorList>
    </citation>
    <scope>NUCLEOTIDE SEQUENCE</scope>
</reference>
<feature type="region of interest" description="Disordered" evidence="1">
    <location>
        <begin position="110"/>
        <end position="131"/>
    </location>
</feature>
<feature type="domain" description="Protective antigen Ca-binding" evidence="2">
    <location>
        <begin position="129"/>
        <end position="202"/>
    </location>
</feature>
<dbReference type="PROSITE" id="PS51257">
    <property type="entry name" value="PROKAR_LIPOPROTEIN"/>
    <property type="match status" value="1"/>
</dbReference>